<dbReference type="Proteomes" id="UP001501588">
    <property type="component" value="Unassembled WGS sequence"/>
</dbReference>
<sequence length="100" mass="11155">MSVRRNAIMAVRGRRKLPTAHAGASGRESVRVHCPVPTAHHVDASPVAPWCELRIGLRHCRVERVAVPKVLDKPHPDDRGRLLAAWLALERDRPQAAPQR</sequence>
<proteinExistence type="predicted"/>
<organism evidence="1 2">
    <name type="scientific">Craurococcus roseus</name>
    <dbReference type="NCBI Taxonomy" id="77585"/>
    <lineage>
        <taxon>Bacteria</taxon>
        <taxon>Pseudomonadati</taxon>
        <taxon>Pseudomonadota</taxon>
        <taxon>Alphaproteobacteria</taxon>
        <taxon>Acetobacterales</taxon>
        <taxon>Acetobacteraceae</taxon>
        <taxon>Craurococcus</taxon>
    </lineage>
</organism>
<dbReference type="EMBL" id="BAAAFZ010000014">
    <property type="protein sequence ID" value="GAA0576952.1"/>
    <property type="molecule type" value="Genomic_DNA"/>
</dbReference>
<reference evidence="2" key="1">
    <citation type="journal article" date="2019" name="Int. J. Syst. Evol. Microbiol.">
        <title>The Global Catalogue of Microorganisms (GCM) 10K type strain sequencing project: providing services to taxonomists for standard genome sequencing and annotation.</title>
        <authorList>
            <consortium name="The Broad Institute Genomics Platform"/>
            <consortium name="The Broad Institute Genome Sequencing Center for Infectious Disease"/>
            <person name="Wu L."/>
            <person name="Ma J."/>
        </authorList>
    </citation>
    <scope>NUCLEOTIDE SEQUENCE [LARGE SCALE GENOMIC DNA]</scope>
    <source>
        <strain evidence="2">JCM 9933</strain>
    </source>
</reference>
<protein>
    <submittedName>
        <fullName evidence="1">Uncharacterized protein</fullName>
    </submittedName>
</protein>
<gene>
    <name evidence="1" type="ORF">GCM10009416_14430</name>
</gene>
<name>A0ABP3Q2M8_9PROT</name>
<evidence type="ECO:0000313" key="2">
    <source>
        <dbReference type="Proteomes" id="UP001501588"/>
    </source>
</evidence>
<evidence type="ECO:0000313" key="1">
    <source>
        <dbReference type="EMBL" id="GAA0576952.1"/>
    </source>
</evidence>
<accession>A0ABP3Q2M8</accession>
<comment type="caution">
    <text evidence="1">The sequence shown here is derived from an EMBL/GenBank/DDBJ whole genome shotgun (WGS) entry which is preliminary data.</text>
</comment>
<keyword evidence="2" id="KW-1185">Reference proteome</keyword>